<name>A0ABY5VDM7_9FIRM</name>
<evidence type="ECO:0000313" key="2">
    <source>
        <dbReference type="Proteomes" id="UP001060164"/>
    </source>
</evidence>
<dbReference type="InterPro" id="IPR010181">
    <property type="entry name" value="CGCAxxGCC_motif"/>
</dbReference>
<organism evidence="1 2">
    <name type="scientific">Ruminococcus gauvreauii</name>
    <dbReference type="NCBI Taxonomy" id="438033"/>
    <lineage>
        <taxon>Bacteria</taxon>
        <taxon>Bacillati</taxon>
        <taxon>Bacillota</taxon>
        <taxon>Clostridia</taxon>
        <taxon>Eubacteriales</taxon>
        <taxon>Oscillospiraceae</taxon>
        <taxon>Ruminococcus</taxon>
    </lineage>
</organism>
<dbReference type="NCBIfam" id="NF045669">
    <property type="entry name" value="DVU1555_fam_CGA"/>
    <property type="match status" value="1"/>
</dbReference>
<evidence type="ECO:0000313" key="1">
    <source>
        <dbReference type="EMBL" id="UWP58694.1"/>
    </source>
</evidence>
<reference evidence="1" key="1">
    <citation type="journal article" date="2022" name="Cell">
        <title>Design, construction, and in vivo augmentation of a complex gut microbiome.</title>
        <authorList>
            <person name="Cheng A.G."/>
            <person name="Ho P.Y."/>
            <person name="Aranda-Diaz A."/>
            <person name="Jain S."/>
            <person name="Yu F.B."/>
            <person name="Meng X."/>
            <person name="Wang M."/>
            <person name="Iakiviak M."/>
            <person name="Nagashima K."/>
            <person name="Zhao A."/>
            <person name="Murugkar P."/>
            <person name="Patil A."/>
            <person name="Atabakhsh K."/>
            <person name="Weakley A."/>
            <person name="Yan J."/>
            <person name="Brumbaugh A.R."/>
            <person name="Higginbottom S."/>
            <person name="Dimas A."/>
            <person name="Shiver A.L."/>
            <person name="Deutschbauer A."/>
            <person name="Neff N."/>
            <person name="Sonnenburg J.L."/>
            <person name="Huang K.C."/>
            <person name="Fischbach M.A."/>
        </authorList>
    </citation>
    <scope>NUCLEOTIDE SEQUENCE</scope>
    <source>
        <strain evidence="1">DSM 19829</strain>
    </source>
</reference>
<proteinExistence type="predicted"/>
<dbReference type="Proteomes" id="UP001060164">
    <property type="component" value="Chromosome"/>
</dbReference>
<dbReference type="SUPFAM" id="SSF48695">
    <property type="entry name" value="Multiheme cytochromes"/>
    <property type="match status" value="1"/>
</dbReference>
<accession>A0ABY5VDM7</accession>
<keyword evidence="2" id="KW-1185">Reference proteome</keyword>
<dbReference type="InterPro" id="IPR036280">
    <property type="entry name" value="Multihaem_cyt_sf"/>
</dbReference>
<gene>
    <name evidence="1" type="ORF">NQ502_15135</name>
</gene>
<dbReference type="EMBL" id="CP102290">
    <property type="protein sequence ID" value="UWP58694.1"/>
    <property type="molecule type" value="Genomic_DNA"/>
</dbReference>
<dbReference type="Pfam" id="PF09719">
    <property type="entry name" value="C_GCAxxG_C_C"/>
    <property type="match status" value="1"/>
</dbReference>
<protein>
    <submittedName>
        <fullName evidence="1">C-GCAxxG-C-C family protein</fullName>
    </submittedName>
</protein>
<sequence length="143" mass="15727">MDLKERLLELGMQGFECSQIMMMIALEIEEKENPDLIRAVSGLTGGMGHGGGTCGALTGGCCVLGLFTGKGDPEEMEDNRCHEIIQEYTDWFREQYLPQYGGTDCVQIIGGDFSKCLMVCAPILEECCGKILELLTEYEILEG</sequence>
<dbReference type="RefSeq" id="WP_044983321.1">
    <property type="nucleotide sequence ID" value="NZ_CABLBR010000018.1"/>
</dbReference>